<dbReference type="EMBL" id="JAOTML010000007">
    <property type="protein sequence ID" value="MCY3053696.1"/>
    <property type="molecule type" value="Genomic_DNA"/>
</dbReference>
<sequence length="275" mass="31780">MFNADYYYLKMKTHYLSLPYSGKKRRVRVLLPKNYQQESASYPVVYMHDGQNVFYSKESFLGYSWKVIPTLKRNPDLAKMIVVGIDNDPQTRSDDYNAWSFENPSDPKARPLGGLGNDFSDFIMKVVKPFIDQTYRTKTDKNHTAMIGSSFGANITAYMGIKYADQIGRLGIFSLAQWIVQEPFDRYLKSQSLDPEQKIYLQVGSKEGDDTDRLFIQGNMAQAYIDASLHYQALLIAGGIPVENIDFNIYVDEEHNEYYWAKHLPDCLRFLSSDW</sequence>
<dbReference type="InterPro" id="IPR029058">
    <property type="entry name" value="AB_hydrolase_fold"/>
</dbReference>
<dbReference type="AlphaFoldDB" id="A0A0X8FDI2"/>
<dbReference type="Pfam" id="PF00756">
    <property type="entry name" value="Esterase"/>
    <property type="match status" value="1"/>
</dbReference>
<proteinExistence type="predicted"/>
<dbReference type="EMBL" id="CP065662">
    <property type="protein sequence ID" value="QPS01333.1"/>
    <property type="molecule type" value="Genomic_DNA"/>
</dbReference>
<dbReference type="Gene3D" id="3.40.50.1820">
    <property type="entry name" value="alpha/beta hydrolase"/>
    <property type="match status" value="1"/>
</dbReference>
<dbReference type="Proteomes" id="UP001069145">
    <property type="component" value="Unassembled WGS sequence"/>
</dbReference>
<dbReference type="PANTHER" id="PTHR48098">
    <property type="entry name" value="ENTEROCHELIN ESTERASE-RELATED"/>
    <property type="match status" value="1"/>
</dbReference>
<name>A0A0X8FDI2_9LACT</name>
<organism evidence="2 3">
    <name type="scientific">Aerococcus urinae</name>
    <dbReference type="NCBI Taxonomy" id="1376"/>
    <lineage>
        <taxon>Bacteria</taxon>
        <taxon>Bacillati</taxon>
        <taxon>Bacillota</taxon>
        <taxon>Bacilli</taxon>
        <taxon>Lactobacillales</taxon>
        <taxon>Aerococcaceae</taxon>
        <taxon>Aerococcus</taxon>
    </lineage>
</organism>
<evidence type="ECO:0000313" key="3">
    <source>
        <dbReference type="Proteomes" id="UP000594771"/>
    </source>
</evidence>
<evidence type="ECO:0000313" key="4">
    <source>
        <dbReference type="Proteomes" id="UP001069145"/>
    </source>
</evidence>
<evidence type="ECO:0000313" key="2">
    <source>
        <dbReference type="EMBL" id="QPS01333.1"/>
    </source>
</evidence>
<dbReference type="InterPro" id="IPR050583">
    <property type="entry name" value="Mycobacterial_A85_antigen"/>
</dbReference>
<reference evidence="1" key="2">
    <citation type="submission" date="2022-09" db="EMBL/GenBank/DDBJ databases">
        <title>Aerococcus urinae taxonomy study.</title>
        <authorList>
            <person name="Christensen J."/>
            <person name="Senneby E."/>
        </authorList>
    </citation>
    <scope>NUCLEOTIDE SEQUENCE</scope>
    <source>
        <strain evidence="1">NLD-066-U95</strain>
    </source>
</reference>
<protein>
    <submittedName>
        <fullName evidence="1 2">Alpha/beta hydrolase</fullName>
    </submittedName>
</protein>
<dbReference type="GeneID" id="35767497"/>
<keyword evidence="4" id="KW-1185">Reference proteome</keyword>
<dbReference type="Proteomes" id="UP000594771">
    <property type="component" value="Chromosome"/>
</dbReference>
<accession>A0A0X8FDI2</accession>
<dbReference type="PANTHER" id="PTHR48098:SF6">
    <property type="entry name" value="FERRI-BACILLIBACTIN ESTERASE BESA"/>
    <property type="match status" value="1"/>
</dbReference>
<dbReference type="RefSeq" id="WP_060777831.1">
    <property type="nucleotide sequence ID" value="NZ_CAJHLF010000001.1"/>
</dbReference>
<evidence type="ECO:0000313" key="1">
    <source>
        <dbReference type="EMBL" id="MCY3053696.1"/>
    </source>
</evidence>
<dbReference type="GO" id="GO:0016787">
    <property type="term" value="F:hydrolase activity"/>
    <property type="evidence" value="ECO:0007669"/>
    <property type="project" value="UniProtKB-KW"/>
</dbReference>
<dbReference type="KEGG" id="aun:AWM73_01870"/>
<dbReference type="InterPro" id="IPR000801">
    <property type="entry name" value="Esterase-like"/>
</dbReference>
<gene>
    <name evidence="2" type="ORF">I6G68_08180</name>
    <name evidence="1" type="ORF">ODY43_06810</name>
</gene>
<reference evidence="2 3" key="1">
    <citation type="submission" date="2020-12" db="EMBL/GenBank/DDBJ databases">
        <title>FDA dAtabase for Regulatory Grade micrObial Sequences (FDA-ARGOS): Supporting development and validation of Infectious Disease Dx tests.</title>
        <authorList>
            <person name="Sproer C."/>
            <person name="Gronow S."/>
            <person name="Severitt S."/>
            <person name="Schroder I."/>
            <person name="Tallon L."/>
            <person name="Sadzewicz L."/>
            <person name="Zhao X."/>
            <person name="Boylan J."/>
            <person name="Ott S."/>
            <person name="Bowen H."/>
            <person name="Vavikolanu K."/>
            <person name="Mehta A."/>
            <person name="Aluvathingal J."/>
            <person name="Nadendla S."/>
            <person name="Lowell S."/>
            <person name="Myers T."/>
            <person name="Yan Y."/>
            <person name="Sichtig H."/>
        </authorList>
    </citation>
    <scope>NUCLEOTIDE SEQUENCE [LARGE SCALE GENOMIC DNA]</scope>
    <source>
        <strain evidence="2 3">FDAARGOS_911</strain>
    </source>
</reference>
<keyword evidence="2" id="KW-0378">Hydrolase</keyword>
<dbReference type="OrthoDB" id="9784036at2"/>
<dbReference type="SUPFAM" id="SSF53474">
    <property type="entry name" value="alpha/beta-Hydrolases"/>
    <property type="match status" value="1"/>
</dbReference>